<accession>A0ABW3W3E3</accession>
<evidence type="ECO:0000313" key="2">
    <source>
        <dbReference type="Proteomes" id="UP001597229"/>
    </source>
</evidence>
<protein>
    <recommendedName>
        <fullName evidence="3">PE domain-containing protein</fullName>
    </recommendedName>
</protein>
<comment type="caution">
    <text evidence="1">The sequence shown here is derived from an EMBL/GenBank/DDBJ whole genome shotgun (WGS) entry which is preliminary data.</text>
</comment>
<name>A0ABW3W3E3_9ACTN</name>
<dbReference type="RefSeq" id="WP_367918708.1">
    <property type="nucleotide sequence ID" value="NZ_BAABAC010000014.1"/>
</dbReference>
<proteinExistence type="predicted"/>
<dbReference type="Proteomes" id="UP001597229">
    <property type="component" value="Unassembled WGS sequence"/>
</dbReference>
<reference evidence="2" key="1">
    <citation type="journal article" date="2019" name="Int. J. Syst. Evol. Microbiol.">
        <title>The Global Catalogue of Microorganisms (GCM) 10K type strain sequencing project: providing services to taxonomists for standard genome sequencing and annotation.</title>
        <authorList>
            <consortium name="The Broad Institute Genomics Platform"/>
            <consortium name="The Broad Institute Genome Sequencing Center for Infectious Disease"/>
            <person name="Wu L."/>
            <person name="Ma J."/>
        </authorList>
    </citation>
    <scope>NUCLEOTIDE SEQUENCE [LARGE SCALE GENOMIC DNA]</scope>
    <source>
        <strain evidence="2">CCUG 52478</strain>
    </source>
</reference>
<dbReference type="EMBL" id="JBHTLX010000022">
    <property type="protein sequence ID" value="MFD1249699.1"/>
    <property type="molecule type" value="Genomic_DNA"/>
</dbReference>
<keyword evidence="2" id="KW-1185">Reference proteome</keyword>
<sequence length="116" mass="12884">MEPTPDPFAVIELDVPYAVLREARDRWAAAADELDRCWRRLARASTSGLSAAVTRAVEEFRDPCADELKALGGQAQDHADAFVLYGGQVVLADREQAERLRALLPWAEHAAQVVRR</sequence>
<evidence type="ECO:0008006" key="3">
    <source>
        <dbReference type="Google" id="ProtNLM"/>
    </source>
</evidence>
<organism evidence="1 2">
    <name type="scientific">Nocardioides ginsengisoli</name>
    <dbReference type="NCBI Taxonomy" id="363868"/>
    <lineage>
        <taxon>Bacteria</taxon>
        <taxon>Bacillati</taxon>
        <taxon>Actinomycetota</taxon>
        <taxon>Actinomycetes</taxon>
        <taxon>Propionibacteriales</taxon>
        <taxon>Nocardioidaceae</taxon>
        <taxon>Nocardioides</taxon>
    </lineage>
</organism>
<gene>
    <name evidence="1" type="ORF">ACFQ3F_18015</name>
</gene>
<evidence type="ECO:0000313" key="1">
    <source>
        <dbReference type="EMBL" id="MFD1249699.1"/>
    </source>
</evidence>